<feature type="signal peptide" evidence="1">
    <location>
        <begin position="1"/>
        <end position="18"/>
    </location>
</feature>
<dbReference type="Proteomes" id="UP001152747">
    <property type="component" value="Unassembled WGS sequence"/>
</dbReference>
<evidence type="ECO:0008006" key="4">
    <source>
        <dbReference type="Google" id="ProtNLM"/>
    </source>
</evidence>
<name>A0A9P1MRX7_9PELO</name>
<feature type="chain" id="PRO_5040113083" description="Secreted protein" evidence="1">
    <location>
        <begin position="19"/>
        <end position="67"/>
    </location>
</feature>
<dbReference type="EMBL" id="CANHGI010000001">
    <property type="protein sequence ID" value="CAI5437526.1"/>
    <property type="molecule type" value="Genomic_DNA"/>
</dbReference>
<evidence type="ECO:0000313" key="3">
    <source>
        <dbReference type="Proteomes" id="UP001152747"/>
    </source>
</evidence>
<evidence type="ECO:0000256" key="1">
    <source>
        <dbReference type="SAM" id="SignalP"/>
    </source>
</evidence>
<gene>
    <name evidence="2" type="ORF">CAMP_LOCUS163</name>
</gene>
<proteinExistence type="predicted"/>
<sequence length="67" mass="7589">MNCCTYFIHFLMFPPGYGTGGSSSTTCNWIGPLILKLFSKNCYHTQQQRRCCTHKNIEVIKANKQAG</sequence>
<keyword evidence="3" id="KW-1185">Reference proteome</keyword>
<reference evidence="2" key="1">
    <citation type="submission" date="2022-11" db="EMBL/GenBank/DDBJ databases">
        <authorList>
            <person name="Kikuchi T."/>
        </authorList>
    </citation>
    <scope>NUCLEOTIDE SEQUENCE</scope>
    <source>
        <strain evidence="2">PS1010</strain>
    </source>
</reference>
<protein>
    <recommendedName>
        <fullName evidence="4">Secreted protein</fullName>
    </recommendedName>
</protein>
<accession>A0A9P1MRX7</accession>
<keyword evidence="1" id="KW-0732">Signal</keyword>
<dbReference type="AlphaFoldDB" id="A0A9P1MRX7"/>
<comment type="caution">
    <text evidence="2">The sequence shown here is derived from an EMBL/GenBank/DDBJ whole genome shotgun (WGS) entry which is preliminary data.</text>
</comment>
<organism evidence="2 3">
    <name type="scientific">Caenorhabditis angaria</name>
    <dbReference type="NCBI Taxonomy" id="860376"/>
    <lineage>
        <taxon>Eukaryota</taxon>
        <taxon>Metazoa</taxon>
        <taxon>Ecdysozoa</taxon>
        <taxon>Nematoda</taxon>
        <taxon>Chromadorea</taxon>
        <taxon>Rhabditida</taxon>
        <taxon>Rhabditina</taxon>
        <taxon>Rhabditomorpha</taxon>
        <taxon>Rhabditoidea</taxon>
        <taxon>Rhabditidae</taxon>
        <taxon>Peloderinae</taxon>
        <taxon>Caenorhabditis</taxon>
    </lineage>
</organism>
<evidence type="ECO:0000313" key="2">
    <source>
        <dbReference type="EMBL" id="CAI5437526.1"/>
    </source>
</evidence>